<evidence type="ECO:0000256" key="1">
    <source>
        <dbReference type="ARBA" id="ARBA00009776"/>
    </source>
</evidence>
<dbReference type="GO" id="GO:0005524">
    <property type="term" value="F:ATP binding"/>
    <property type="evidence" value="ECO:0007669"/>
    <property type="project" value="UniProtKB-UniRule"/>
</dbReference>
<dbReference type="InterPro" id="IPR018095">
    <property type="entry name" value="Thymidylate_kin_CS"/>
</dbReference>
<evidence type="ECO:0000256" key="9">
    <source>
        <dbReference type="ARBA" id="ARBA00029962"/>
    </source>
</evidence>
<keyword evidence="5 12" id="KW-0545">Nucleotide biosynthesis</keyword>
<dbReference type="GO" id="GO:0004798">
    <property type="term" value="F:dTMP kinase activity"/>
    <property type="evidence" value="ECO:0007669"/>
    <property type="project" value="UniProtKB-UniRule"/>
</dbReference>
<evidence type="ECO:0000256" key="12">
    <source>
        <dbReference type="HAMAP-Rule" id="MF_00165"/>
    </source>
</evidence>
<keyword evidence="8 12" id="KW-0067">ATP-binding</keyword>
<evidence type="ECO:0000256" key="8">
    <source>
        <dbReference type="ARBA" id="ARBA00022840"/>
    </source>
</evidence>
<keyword evidence="4 12" id="KW-0808">Transferase</keyword>
<dbReference type="OrthoDB" id="9774907at2"/>
<dbReference type="PANTHER" id="PTHR10344:SF4">
    <property type="entry name" value="UMP-CMP KINASE 2, MITOCHONDRIAL"/>
    <property type="match status" value="1"/>
</dbReference>
<name>A0A0D6MNS8_9PROT</name>
<dbReference type="GO" id="GO:0006227">
    <property type="term" value="P:dUDP biosynthetic process"/>
    <property type="evidence" value="ECO:0007669"/>
    <property type="project" value="TreeGrafter"/>
</dbReference>
<keyword evidence="15" id="KW-1185">Reference proteome</keyword>
<dbReference type="EC" id="2.7.4.9" evidence="2 12"/>
<dbReference type="InterPro" id="IPR027417">
    <property type="entry name" value="P-loop_NTPase"/>
</dbReference>
<evidence type="ECO:0000256" key="6">
    <source>
        <dbReference type="ARBA" id="ARBA00022741"/>
    </source>
</evidence>
<comment type="function">
    <text evidence="11 12">Phosphorylation of dTMP to form dTDP in both de novo and salvage pathways of dTTP synthesis.</text>
</comment>
<dbReference type="AlphaFoldDB" id="A0A0D6MNS8"/>
<reference evidence="14 15" key="1">
    <citation type="submission" date="2012-10" db="EMBL/GenBank/DDBJ databases">
        <title>Genome sequencing of Tanticharoenia sakaeratensis NBRC 103193.</title>
        <authorList>
            <person name="Azuma Y."/>
            <person name="Hadano H."/>
            <person name="Hirakawa H."/>
            <person name="Matsushita K."/>
        </authorList>
    </citation>
    <scope>NUCLEOTIDE SEQUENCE [LARGE SCALE GENOMIC DNA]</scope>
    <source>
        <strain evidence="14 15">NBRC 103193</strain>
    </source>
</reference>
<feature type="domain" description="Thymidylate kinase-like" evidence="13">
    <location>
        <begin position="11"/>
        <end position="199"/>
    </location>
</feature>
<sequence>MTERNGIFITFEGSDAAGKSTQSRLLSDALRSDGHDVVLTREPGGSPGAEALRELILFGQAELSPRAEIMALFAARQDHVDQKIAPALRKGAIVICDRFTDSTRAYQGYGRANGDPAIIALIDRLDAMIGLVPDMTVLLRLERAQARARLAARGGREDRFERDTEAFHVRVADGIDAIAAAQPERFLAFDAAATVDRLAADVAQAVRARLPVR</sequence>
<keyword evidence="6 12" id="KW-0547">Nucleotide-binding</keyword>
<dbReference type="InterPro" id="IPR018094">
    <property type="entry name" value="Thymidylate_kinase"/>
</dbReference>
<evidence type="ECO:0000256" key="11">
    <source>
        <dbReference type="ARBA" id="ARBA00057735"/>
    </source>
</evidence>
<proteinExistence type="inferred from homology"/>
<dbReference type="STRING" id="1231623.Tasa_034_027"/>
<dbReference type="CDD" id="cd01672">
    <property type="entry name" value="TMPK"/>
    <property type="match status" value="1"/>
</dbReference>
<evidence type="ECO:0000256" key="7">
    <source>
        <dbReference type="ARBA" id="ARBA00022777"/>
    </source>
</evidence>
<evidence type="ECO:0000256" key="2">
    <source>
        <dbReference type="ARBA" id="ARBA00012980"/>
    </source>
</evidence>
<evidence type="ECO:0000256" key="4">
    <source>
        <dbReference type="ARBA" id="ARBA00022679"/>
    </source>
</evidence>
<dbReference type="SUPFAM" id="SSF52540">
    <property type="entry name" value="P-loop containing nucleoside triphosphate hydrolases"/>
    <property type="match status" value="1"/>
</dbReference>
<dbReference type="EMBL" id="BALE01000034">
    <property type="protein sequence ID" value="GAN54943.1"/>
    <property type="molecule type" value="Genomic_DNA"/>
</dbReference>
<accession>A0A0D6MNS8</accession>
<dbReference type="FunFam" id="3.40.50.300:FF:000225">
    <property type="entry name" value="Thymidylate kinase"/>
    <property type="match status" value="1"/>
</dbReference>
<evidence type="ECO:0000256" key="10">
    <source>
        <dbReference type="ARBA" id="ARBA00048743"/>
    </source>
</evidence>
<dbReference type="NCBIfam" id="TIGR00041">
    <property type="entry name" value="DTMP_kinase"/>
    <property type="match status" value="1"/>
</dbReference>
<protein>
    <recommendedName>
        <fullName evidence="3 12">Thymidylate kinase</fullName>
        <ecNumber evidence="2 12">2.7.4.9</ecNumber>
    </recommendedName>
    <alternativeName>
        <fullName evidence="9 12">dTMP kinase</fullName>
    </alternativeName>
</protein>
<dbReference type="RefSeq" id="WP_048849680.1">
    <property type="nucleotide sequence ID" value="NZ_BALE01000034.1"/>
</dbReference>
<keyword evidence="7 12" id="KW-0418">Kinase</keyword>
<dbReference type="Gene3D" id="3.40.50.300">
    <property type="entry name" value="P-loop containing nucleotide triphosphate hydrolases"/>
    <property type="match status" value="1"/>
</dbReference>
<evidence type="ECO:0000256" key="3">
    <source>
        <dbReference type="ARBA" id="ARBA00017144"/>
    </source>
</evidence>
<dbReference type="GO" id="GO:0005829">
    <property type="term" value="C:cytosol"/>
    <property type="evidence" value="ECO:0007669"/>
    <property type="project" value="TreeGrafter"/>
</dbReference>
<comment type="similarity">
    <text evidence="1 12">Belongs to the thymidylate kinase family.</text>
</comment>
<evidence type="ECO:0000259" key="13">
    <source>
        <dbReference type="Pfam" id="PF02223"/>
    </source>
</evidence>
<dbReference type="InterPro" id="IPR039430">
    <property type="entry name" value="Thymidylate_kin-like_dom"/>
</dbReference>
<dbReference type="HAMAP" id="MF_00165">
    <property type="entry name" value="Thymidylate_kinase"/>
    <property type="match status" value="1"/>
</dbReference>
<feature type="binding site" evidence="12">
    <location>
        <begin position="13"/>
        <end position="20"/>
    </location>
    <ligand>
        <name>ATP</name>
        <dbReference type="ChEBI" id="CHEBI:30616"/>
    </ligand>
</feature>
<dbReference type="PROSITE" id="PS01331">
    <property type="entry name" value="THYMIDYLATE_KINASE"/>
    <property type="match status" value="1"/>
</dbReference>
<evidence type="ECO:0000256" key="5">
    <source>
        <dbReference type="ARBA" id="ARBA00022727"/>
    </source>
</evidence>
<evidence type="ECO:0000313" key="15">
    <source>
        <dbReference type="Proteomes" id="UP000032679"/>
    </source>
</evidence>
<gene>
    <name evidence="12" type="primary">tmk</name>
    <name evidence="14" type="ORF">Tasa_034_027</name>
</gene>
<dbReference type="GO" id="GO:0006235">
    <property type="term" value="P:dTTP biosynthetic process"/>
    <property type="evidence" value="ECO:0007669"/>
    <property type="project" value="UniProtKB-UniRule"/>
</dbReference>
<comment type="catalytic activity">
    <reaction evidence="10 12">
        <text>dTMP + ATP = dTDP + ADP</text>
        <dbReference type="Rhea" id="RHEA:13517"/>
        <dbReference type="ChEBI" id="CHEBI:30616"/>
        <dbReference type="ChEBI" id="CHEBI:58369"/>
        <dbReference type="ChEBI" id="CHEBI:63528"/>
        <dbReference type="ChEBI" id="CHEBI:456216"/>
        <dbReference type="EC" id="2.7.4.9"/>
    </reaction>
</comment>
<evidence type="ECO:0000313" key="14">
    <source>
        <dbReference type="EMBL" id="GAN54943.1"/>
    </source>
</evidence>
<organism evidence="14 15">
    <name type="scientific">Tanticharoenia sakaeratensis NBRC 103193</name>
    <dbReference type="NCBI Taxonomy" id="1231623"/>
    <lineage>
        <taxon>Bacteria</taxon>
        <taxon>Pseudomonadati</taxon>
        <taxon>Pseudomonadota</taxon>
        <taxon>Alphaproteobacteria</taxon>
        <taxon>Acetobacterales</taxon>
        <taxon>Acetobacteraceae</taxon>
        <taxon>Tanticharoenia</taxon>
    </lineage>
</organism>
<comment type="caution">
    <text evidence="14">The sequence shown here is derived from an EMBL/GenBank/DDBJ whole genome shotgun (WGS) entry which is preliminary data.</text>
</comment>
<dbReference type="GO" id="GO:0006233">
    <property type="term" value="P:dTDP biosynthetic process"/>
    <property type="evidence" value="ECO:0007669"/>
    <property type="project" value="InterPro"/>
</dbReference>
<dbReference type="Pfam" id="PF02223">
    <property type="entry name" value="Thymidylate_kin"/>
    <property type="match status" value="1"/>
</dbReference>
<dbReference type="Proteomes" id="UP000032679">
    <property type="component" value="Unassembled WGS sequence"/>
</dbReference>
<dbReference type="PANTHER" id="PTHR10344">
    <property type="entry name" value="THYMIDYLATE KINASE"/>
    <property type="match status" value="1"/>
</dbReference>